<protein>
    <submittedName>
        <fullName evidence="1">Uncharacterized protein</fullName>
    </submittedName>
</protein>
<organism evidence="1">
    <name type="scientific">viral metagenome</name>
    <dbReference type="NCBI Taxonomy" id="1070528"/>
    <lineage>
        <taxon>unclassified sequences</taxon>
        <taxon>metagenomes</taxon>
        <taxon>organismal metagenomes</taxon>
    </lineage>
</organism>
<dbReference type="EMBL" id="MN740716">
    <property type="protein sequence ID" value="QHS80680.1"/>
    <property type="molecule type" value="Genomic_DNA"/>
</dbReference>
<evidence type="ECO:0000313" key="1">
    <source>
        <dbReference type="EMBL" id="QHS80680.1"/>
    </source>
</evidence>
<dbReference type="AlphaFoldDB" id="A0A6C0AMK2"/>
<sequence>MSSRRISNLQLREAVIQRFISEIERKYSEESNFSNEQLINKRKKQDMKLFLNLIDPDSDNILKTASLEKLKIRILRSTSVLFTLNDMAMLNTILSHTFATRPSILDDPRFRTRPRLREHFSRPASSFLPQIDLEIPTNNTQRSRPSGEQITPGVWVRGTSFPTYTTQSPSTPTVSSISPMPLAPRISQIPETPSQPTQNVPWGYEDTSIQENVQQQNILFEEDKLPDTKIRTNKNSLIINDSNSDLVKCDNENNDTDPDIRLLSEDNKQWVESNCYSCLNPISQYNYTQEEWSDLVSIKQLDSNGKFKRGHCISINDFKESIKRDLITSREELSRMNYKTIFSIYKLKNKNLSENDLRRGLGTRPTKLLLFLLNLPSGSLFIDIESAYKLVNNKTKELYALPLYGGLRRRVGNLKGSLMEISTHHGQIDGYKIYRLLTRSEIEDEINVDFELQLLNELQHLLQYAYKEDETNTIMISNITNNVIKVLIGDQSSF</sequence>
<accession>A0A6C0AMK2</accession>
<proteinExistence type="predicted"/>
<name>A0A6C0AMK2_9ZZZZ</name>
<reference evidence="1" key="1">
    <citation type="journal article" date="2020" name="Nature">
        <title>Giant virus diversity and host interactions through global metagenomics.</title>
        <authorList>
            <person name="Schulz F."/>
            <person name="Roux S."/>
            <person name="Paez-Espino D."/>
            <person name="Jungbluth S."/>
            <person name="Walsh D.A."/>
            <person name="Denef V.J."/>
            <person name="McMahon K.D."/>
            <person name="Konstantinidis K.T."/>
            <person name="Eloe-Fadrosh E.A."/>
            <person name="Kyrpides N.C."/>
            <person name="Woyke T."/>
        </authorList>
    </citation>
    <scope>NUCLEOTIDE SEQUENCE</scope>
    <source>
        <strain evidence="1">GVMAG-S-1091796-13</strain>
    </source>
</reference>